<evidence type="ECO:0000256" key="1">
    <source>
        <dbReference type="ARBA" id="ARBA00022448"/>
    </source>
</evidence>
<dbReference type="InterPro" id="IPR050166">
    <property type="entry name" value="ABC_transporter_ATP-bind"/>
</dbReference>
<dbReference type="InterPro" id="IPR027417">
    <property type="entry name" value="P-loop_NTPase"/>
</dbReference>
<evidence type="ECO:0000313" key="5">
    <source>
        <dbReference type="EMBL" id="MFB9832597.1"/>
    </source>
</evidence>
<dbReference type="InterPro" id="IPR003439">
    <property type="entry name" value="ABC_transporter-like_ATP-bd"/>
</dbReference>
<gene>
    <name evidence="5" type="ORF">ACFFNX_10400</name>
</gene>
<dbReference type="SMART" id="SM00382">
    <property type="entry name" value="AAA"/>
    <property type="match status" value="1"/>
</dbReference>
<evidence type="ECO:0000256" key="3">
    <source>
        <dbReference type="ARBA" id="ARBA00022840"/>
    </source>
</evidence>
<keyword evidence="3 5" id="KW-0067">ATP-binding</keyword>
<proteinExistence type="predicted"/>
<name>A0ABV5YDR6_9ACTN</name>
<reference evidence="5 6" key="1">
    <citation type="submission" date="2024-09" db="EMBL/GenBank/DDBJ databases">
        <authorList>
            <person name="Sun Q."/>
            <person name="Mori K."/>
        </authorList>
    </citation>
    <scope>NUCLEOTIDE SEQUENCE [LARGE SCALE GENOMIC DNA]</scope>
    <source>
        <strain evidence="5 6">TBRC 0563</strain>
    </source>
</reference>
<evidence type="ECO:0000259" key="4">
    <source>
        <dbReference type="PROSITE" id="PS50893"/>
    </source>
</evidence>
<dbReference type="PROSITE" id="PS00211">
    <property type="entry name" value="ABC_TRANSPORTER_1"/>
    <property type="match status" value="1"/>
</dbReference>
<dbReference type="PROSITE" id="PS50893">
    <property type="entry name" value="ABC_TRANSPORTER_2"/>
    <property type="match status" value="1"/>
</dbReference>
<dbReference type="EMBL" id="JBHLZP010000054">
    <property type="protein sequence ID" value="MFB9832597.1"/>
    <property type="molecule type" value="Genomic_DNA"/>
</dbReference>
<dbReference type="Gene3D" id="3.40.50.300">
    <property type="entry name" value="P-loop containing nucleotide triphosphate hydrolases"/>
    <property type="match status" value="1"/>
</dbReference>
<accession>A0ABV5YDR6</accession>
<dbReference type="InterPro" id="IPR017871">
    <property type="entry name" value="ABC_transporter-like_CS"/>
</dbReference>
<evidence type="ECO:0000313" key="6">
    <source>
        <dbReference type="Proteomes" id="UP001589627"/>
    </source>
</evidence>
<keyword evidence="1" id="KW-0813">Transport</keyword>
<dbReference type="CDD" id="cd03293">
    <property type="entry name" value="ABC_NrtD_SsuB_transporters"/>
    <property type="match status" value="1"/>
</dbReference>
<sequence length="260" mass="28117">MSDRSLLEVTGVSKSLTSASGDVLVVNEDVSFGLEPGEFVSVVGPSGAGKTTLLRTLSGLIGPDAGTVEHRGEAVQGVPSWLSIVFQEYNKTLFPWLSVAKNVRLAVRELPRREAAARVESVLGQVGLADFAERYPWELSGGMQQRVALARAIVADPELLLMDEPFASVDALTRAKLEDVVRDLWAQVGFAALLVTHDIGEAIYLSDRVLVMSARPSTIVSQVTVDLPRPRGQSVTRALPRFHELHEQVLGLVERNGAAR</sequence>
<feature type="domain" description="ABC transporter" evidence="4">
    <location>
        <begin position="7"/>
        <end position="239"/>
    </location>
</feature>
<dbReference type="Proteomes" id="UP001589627">
    <property type="component" value="Unassembled WGS sequence"/>
</dbReference>
<keyword evidence="2" id="KW-0547">Nucleotide-binding</keyword>
<protein>
    <submittedName>
        <fullName evidence="5">ABC transporter ATP-binding protein</fullName>
    </submittedName>
</protein>
<dbReference type="SUPFAM" id="SSF52540">
    <property type="entry name" value="P-loop containing nucleoside triphosphate hydrolases"/>
    <property type="match status" value="1"/>
</dbReference>
<dbReference type="PANTHER" id="PTHR42788">
    <property type="entry name" value="TAURINE IMPORT ATP-BINDING PROTEIN-RELATED"/>
    <property type="match status" value="1"/>
</dbReference>
<comment type="caution">
    <text evidence="5">The sequence shown here is derived from an EMBL/GenBank/DDBJ whole genome shotgun (WGS) entry which is preliminary data.</text>
</comment>
<dbReference type="Pfam" id="PF00005">
    <property type="entry name" value="ABC_tran"/>
    <property type="match status" value="1"/>
</dbReference>
<keyword evidence="6" id="KW-1185">Reference proteome</keyword>
<evidence type="ECO:0000256" key="2">
    <source>
        <dbReference type="ARBA" id="ARBA00022741"/>
    </source>
</evidence>
<dbReference type="RefSeq" id="WP_378198588.1">
    <property type="nucleotide sequence ID" value="NZ_JBHLZP010000054.1"/>
</dbReference>
<dbReference type="PANTHER" id="PTHR42788:SF13">
    <property type="entry name" value="ALIPHATIC SULFONATES IMPORT ATP-BINDING PROTEIN SSUB"/>
    <property type="match status" value="1"/>
</dbReference>
<organism evidence="5 6">
    <name type="scientific">Actinoallomurus acaciae</name>
    <dbReference type="NCBI Taxonomy" id="502577"/>
    <lineage>
        <taxon>Bacteria</taxon>
        <taxon>Bacillati</taxon>
        <taxon>Actinomycetota</taxon>
        <taxon>Actinomycetes</taxon>
        <taxon>Streptosporangiales</taxon>
        <taxon>Thermomonosporaceae</taxon>
        <taxon>Actinoallomurus</taxon>
    </lineage>
</organism>
<dbReference type="GO" id="GO:0005524">
    <property type="term" value="F:ATP binding"/>
    <property type="evidence" value="ECO:0007669"/>
    <property type="project" value="UniProtKB-KW"/>
</dbReference>
<dbReference type="InterPro" id="IPR003593">
    <property type="entry name" value="AAA+_ATPase"/>
</dbReference>